<comment type="caution">
    <text evidence="1">The sequence shown here is derived from an EMBL/GenBank/DDBJ whole genome shotgun (WGS) entry which is preliminary data.</text>
</comment>
<proteinExistence type="predicted"/>
<accession>A0ACC3A0X9</accession>
<protein>
    <submittedName>
        <fullName evidence="1">Uncharacterized protein</fullName>
    </submittedName>
</protein>
<keyword evidence="2" id="KW-1185">Reference proteome</keyword>
<evidence type="ECO:0000313" key="2">
    <source>
        <dbReference type="Proteomes" id="UP001172386"/>
    </source>
</evidence>
<dbReference type="EMBL" id="JAPDRQ010000143">
    <property type="protein sequence ID" value="KAJ9653729.1"/>
    <property type="molecule type" value="Genomic_DNA"/>
</dbReference>
<reference evidence="1" key="1">
    <citation type="submission" date="2022-10" db="EMBL/GenBank/DDBJ databases">
        <title>Culturing micro-colonial fungi from biological soil crusts in the Mojave desert and describing Neophaeococcomyces mojavensis, and introducing the new genera and species Taxawa tesnikishii.</title>
        <authorList>
            <person name="Kurbessoian T."/>
            <person name="Stajich J.E."/>
        </authorList>
    </citation>
    <scope>NUCLEOTIDE SEQUENCE</scope>
    <source>
        <strain evidence="1">JES_112</strain>
    </source>
</reference>
<name>A0ACC3A0X9_9EURO</name>
<sequence length="686" mass="74503">MSQTRLIPISINGNVLDPNTPSFRGTNGFGVGDSVGSNYILVQTSDHLSKKNKEELKEKEVEIEELVSDKTYLCRFNPDSLDKVRKLAFVEWASVYGTNFVVDPALKQTQAHEVDVVFHQDHGMSAEDLINAVATAAHVQPEHVVGRRDKVRLLLRDRYLKDVAKLDEVQSIFPVVPKKLFNNVARNIMMGHGDVTDEHDFEKEGVKILGETEIVAVADTGIDDMHPAFKDRIVGKFAWGRPETSSRLEKTDDPVGHGTHVSGSVLGNGEYDAGNGTTVKVKGTAPKAKLIMQSTVDDDKALTGIPSNLDKLFSQAYENGAKVHNNSWGAEVPALPYGVSGSQIDKFVRKNADMVICFAAGNDGIDKDRNGVVDFKQIGSEAAAKNCITVGASESYRPEGGLKYGRFRQERTGFVRFATNPLKPDGTANNSSGMAAFSSRGPSKEGRVKPDIVAPGTCILSARSSIAEWGQDWAQSKDEKWMFDGGTSMACPLVAGGCALIREALKTHPLNKKYNEEHEGKEPSAALVKALLINGAEELKGQYLPTEAGPSPNFSSGWGRVNLTKSLETATYAESPAANGCHDGDALDDDNNKDYSREVEIADSGKSLKVTLVWTDLPGAMLQNDLDLTVSVSGPQTKLGNSTVNRTNNVEQVVWPNIPEGKATILVHVKRLTRDTQSFALAWSTY</sequence>
<organism evidence="1 2">
    <name type="scientific">Neophaeococcomyces mojaviensis</name>
    <dbReference type="NCBI Taxonomy" id="3383035"/>
    <lineage>
        <taxon>Eukaryota</taxon>
        <taxon>Fungi</taxon>
        <taxon>Dikarya</taxon>
        <taxon>Ascomycota</taxon>
        <taxon>Pezizomycotina</taxon>
        <taxon>Eurotiomycetes</taxon>
        <taxon>Chaetothyriomycetidae</taxon>
        <taxon>Chaetothyriales</taxon>
        <taxon>Chaetothyriales incertae sedis</taxon>
        <taxon>Neophaeococcomyces</taxon>
    </lineage>
</organism>
<dbReference type="Proteomes" id="UP001172386">
    <property type="component" value="Unassembled WGS sequence"/>
</dbReference>
<gene>
    <name evidence="1" type="ORF">H2198_007127</name>
</gene>
<evidence type="ECO:0000313" key="1">
    <source>
        <dbReference type="EMBL" id="KAJ9653729.1"/>
    </source>
</evidence>